<evidence type="ECO:0000259" key="1">
    <source>
        <dbReference type="PROSITE" id="PS50097"/>
    </source>
</evidence>
<dbReference type="InterPro" id="IPR000210">
    <property type="entry name" value="BTB/POZ_dom"/>
</dbReference>
<name>A0A1Y2LR98_EPING</name>
<dbReference type="EMBL" id="KZ107851">
    <property type="protein sequence ID" value="OSS46424.1"/>
    <property type="molecule type" value="Genomic_DNA"/>
</dbReference>
<dbReference type="InterPro" id="IPR011333">
    <property type="entry name" value="SKP1/BTB/POZ_sf"/>
</dbReference>
<reference evidence="2 3" key="1">
    <citation type="journal article" date="2017" name="Genome Announc.">
        <title>Genome sequence of the saprophytic ascomycete Epicoccum nigrum ICMP 19927 strain isolated from New Zealand.</title>
        <authorList>
            <person name="Fokin M."/>
            <person name="Fleetwood D."/>
            <person name="Weir B.S."/>
            <person name="Villas-Boas S.G."/>
        </authorList>
    </citation>
    <scope>NUCLEOTIDE SEQUENCE [LARGE SCALE GENOMIC DNA]</scope>
    <source>
        <strain evidence="2 3">ICMP 19927</strain>
    </source>
</reference>
<dbReference type="CDD" id="cd18186">
    <property type="entry name" value="BTB_POZ_ZBTB_KLHL-like"/>
    <property type="match status" value="1"/>
</dbReference>
<dbReference type="PROSITE" id="PS50097">
    <property type="entry name" value="BTB"/>
    <property type="match status" value="1"/>
</dbReference>
<evidence type="ECO:0000313" key="3">
    <source>
        <dbReference type="Proteomes" id="UP000193240"/>
    </source>
</evidence>
<accession>A0A1Y2LR98</accession>
<keyword evidence="3" id="KW-1185">Reference proteome</keyword>
<gene>
    <name evidence="2" type="ORF">B5807_08473</name>
</gene>
<dbReference type="STRING" id="105696.A0A1Y2LR98"/>
<dbReference type="Gene3D" id="3.30.710.10">
    <property type="entry name" value="Potassium Channel Kv1.1, Chain A"/>
    <property type="match status" value="1"/>
</dbReference>
<proteinExistence type="predicted"/>
<dbReference type="OMA" id="RICAFTK"/>
<dbReference type="PANTHER" id="PTHR47843">
    <property type="entry name" value="BTB DOMAIN-CONTAINING PROTEIN-RELATED"/>
    <property type="match status" value="1"/>
</dbReference>
<dbReference type="Proteomes" id="UP000193240">
    <property type="component" value="Unassembled WGS sequence"/>
</dbReference>
<evidence type="ECO:0000313" key="2">
    <source>
        <dbReference type="EMBL" id="OSS46424.1"/>
    </source>
</evidence>
<dbReference type="PANTHER" id="PTHR47843:SF2">
    <property type="entry name" value="BTB DOMAIN-CONTAINING PROTEIN"/>
    <property type="match status" value="1"/>
</dbReference>
<dbReference type="SUPFAM" id="SSF54695">
    <property type="entry name" value="POZ domain"/>
    <property type="match status" value="1"/>
</dbReference>
<organism evidence="2 3">
    <name type="scientific">Epicoccum nigrum</name>
    <name type="common">Soil fungus</name>
    <name type="synonym">Epicoccum purpurascens</name>
    <dbReference type="NCBI Taxonomy" id="105696"/>
    <lineage>
        <taxon>Eukaryota</taxon>
        <taxon>Fungi</taxon>
        <taxon>Dikarya</taxon>
        <taxon>Ascomycota</taxon>
        <taxon>Pezizomycotina</taxon>
        <taxon>Dothideomycetes</taxon>
        <taxon>Pleosporomycetidae</taxon>
        <taxon>Pleosporales</taxon>
        <taxon>Pleosporineae</taxon>
        <taxon>Didymellaceae</taxon>
        <taxon>Epicoccum</taxon>
    </lineage>
</organism>
<dbReference type="InParanoid" id="A0A1Y2LR98"/>
<dbReference type="AlphaFoldDB" id="A0A1Y2LR98"/>
<feature type="domain" description="BTB" evidence="1">
    <location>
        <begin position="37"/>
        <end position="111"/>
    </location>
</feature>
<protein>
    <recommendedName>
        <fullName evidence="1">BTB domain-containing protein</fullName>
    </recommendedName>
</protein>
<sequence length="225" mass="25853">MAMSKVENGSVVLRSKTSKFSCSHELYAQANLVKFRFDNPIHIEVGTITDSKSYMIHGAFLTSRSLFFFKKALSDDWKETPERIVKLPEDETDTFELYLHCVYNQEINLDPYSLLKDYVGHEARLELAKLYVFAERIQDIRAKNTAIKAFLKSVWGRGSSWYHPAVASVQVIYDGTAEGSPMHRLLVDIYAHAIRTPAKFDINYPREFFVELVDELTKARLDSTV</sequence>